<evidence type="ECO:0000256" key="5">
    <source>
        <dbReference type="ARBA" id="ARBA00022692"/>
    </source>
</evidence>
<evidence type="ECO:0000256" key="6">
    <source>
        <dbReference type="ARBA" id="ARBA00022989"/>
    </source>
</evidence>
<comment type="subcellular location">
    <subcellularLocation>
        <location evidence="1">Cell membrane</location>
    </subcellularLocation>
</comment>
<keyword evidence="3" id="KW-1003">Cell membrane</keyword>
<keyword evidence="4 11" id="KW-0808">Transferase</keyword>
<dbReference type="GO" id="GO:0000271">
    <property type="term" value="P:polysaccharide biosynthetic process"/>
    <property type="evidence" value="ECO:0007669"/>
    <property type="project" value="UniProtKB-KW"/>
</dbReference>
<comment type="caution">
    <text evidence="11">The sequence shown here is derived from an EMBL/GenBank/DDBJ whole genome shotgun (WGS) entry which is preliminary data.</text>
</comment>
<dbReference type="GO" id="GO:0016780">
    <property type="term" value="F:phosphotransferase activity, for other substituted phosphate groups"/>
    <property type="evidence" value="ECO:0007669"/>
    <property type="project" value="TreeGrafter"/>
</dbReference>
<dbReference type="RefSeq" id="WP_202662659.1">
    <property type="nucleotide sequence ID" value="NZ_JAESVP010000014.1"/>
</dbReference>
<keyword evidence="12" id="KW-1185">Reference proteome</keyword>
<feature type="domain" description="Bacterial sugar transferase" evidence="10">
    <location>
        <begin position="39"/>
        <end position="227"/>
    </location>
</feature>
<gene>
    <name evidence="11" type="ORF">JI744_18475</name>
</gene>
<evidence type="ECO:0000259" key="10">
    <source>
        <dbReference type="Pfam" id="PF02397"/>
    </source>
</evidence>
<dbReference type="PANTHER" id="PTHR30576">
    <property type="entry name" value="COLANIC BIOSYNTHESIS UDP-GLUCOSE LIPID CARRIER TRANSFERASE"/>
    <property type="match status" value="1"/>
</dbReference>
<keyword evidence="5 9" id="KW-0812">Transmembrane</keyword>
<protein>
    <submittedName>
        <fullName evidence="11">Sugar transferase</fullName>
    </submittedName>
</protein>
<feature type="transmembrane region" description="Helical" evidence="9">
    <location>
        <begin position="45"/>
        <end position="66"/>
    </location>
</feature>
<evidence type="ECO:0000313" key="12">
    <source>
        <dbReference type="Proteomes" id="UP000619033"/>
    </source>
</evidence>
<keyword evidence="6 9" id="KW-1133">Transmembrane helix</keyword>
<dbReference type="Proteomes" id="UP000619033">
    <property type="component" value="Unassembled WGS sequence"/>
</dbReference>
<accession>A0A8J7N051</accession>
<evidence type="ECO:0000256" key="3">
    <source>
        <dbReference type="ARBA" id="ARBA00022475"/>
    </source>
</evidence>
<keyword evidence="8" id="KW-0270">Exopolysaccharide synthesis</keyword>
<reference evidence="11" key="1">
    <citation type="submission" date="2021-01" db="EMBL/GenBank/DDBJ databases">
        <title>Genome seq and assembly of Tabrizicola sp. KVB23.</title>
        <authorList>
            <person name="Chhetri G."/>
        </authorList>
    </citation>
    <scope>NUCLEOTIDE SEQUENCE</scope>
    <source>
        <strain evidence="11">KVB23</strain>
    </source>
</reference>
<organism evidence="11 12">
    <name type="scientific">Fuscibacter oryzae</name>
    <dbReference type="NCBI Taxonomy" id="2803939"/>
    <lineage>
        <taxon>Bacteria</taxon>
        <taxon>Pseudomonadati</taxon>
        <taxon>Pseudomonadota</taxon>
        <taxon>Alphaproteobacteria</taxon>
        <taxon>Rhodobacterales</taxon>
        <taxon>Paracoccaceae</taxon>
        <taxon>Fuscibacter</taxon>
    </lineage>
</organism>
<sequence length="232" mass="25954">MVVHFQNFSTPEAIVTTAADALPSLPKIQTGHIYRSVFKRALDTLLVLIALPVTLPVVLVMALLVARDGASPFFLQKRVTKNGRIFHMVKIRTMVPDAEGYLAAYLAKNPVARCEWDETQKLKDDPRITRVGRLLRKTSLDELPQLWNVLKGDMSLVGPRPMMVDQQELYPGRAYYALRPGITGPWQISDRNHGTFAGRAKFDADYYANLSLVTDLSILVRTVSVVVRGTGY</sequence>
<dbReference type="PANTHER" id="PTHR30576:SF4">
    <property type="entry name" value="UNDECAPRENYL-PHOSPHATE GALACTOSE PHOSPHOTRANSFERASE"/>
    <property type="match status" value="1"/>
</dbReference>
<name>A0A8J7N051_9RHOB</name>
<evidence type="ECO:0000256" key="1">
    <source>
        <dbReference type="ARBA" id="ARBA00004236"/>
    </source>
</evidence>
<dbReference type="Pfam" id="PF02397">
    <property type="entry name" value="Bac_transf"/>
    <property type="match status" value="1"/>
</dbReference>
<evidence type="ECO:0000313" key="11">
    <source>
        <dbReference type="EMBL" id="MBL4930089.1"/>
    </source>
</evidence>
<dbReference type="AlphaFoldDB" id="A0A8J7N051"/>
<evidence type="ECO:0000256" key="7">
    <source>
        <dbReference type="ARBA" id="ARBA00023136"/>
    </source>
</evidence>
<dbReference type="InterPro" id="IPR003362">
    <property type="entry name" value="Bact_transf"/>
</dbReference>
<evidence type="ECO:0000256" key="2">
    <source>
        <dbReference type="ARBA" id="ARBA00006464"/>
    </source>
</evidence>
<evidence type="ECO:0000256" key="4">
    <source>
        <dbReference type="ARBA" id="ARBA00022679"/>
    </source>
</evidence>
<proteinExistence type="inferred from homology"/>
<comment type="similarity">
    <text evidence="2">Belongs to the bacterial sugar transferase family.</text>
</comment>
<keyword evidence="7 9" id="KW-0472">Membrane</keyword>
<evidence type="ECO:0000256" key="9">
    <source>
        <dbReference type="SAM" id="Phobius"/>
    </source>
</evidence>
<dbReference type="GO" id="GO:0005886">
    <property type="term" value="C:plasma membrane"/>
    <property type="evidence" value="ECO:0007669"/>
    <property type="project" value="UniProtKB-SubCell"/>
</dbReference>
<evidence type="ECO:0000256" key="8">
    <source>
        <dbReference type="ARBA" id="ARBA00023169"/>
    </source>
</evidence>
<dbReference type="EMBL" id="JAESVP010000014">
    <property type="protein sequence ID" value="MBL4930089.1"/>
    <property type="molecule type" value="Genomic_DNA"/>
</dbReference>